<dbReference type="EMBL" id="CAFBMC010000005">
    <property type="protein sequence ID" value="CAB4888725.1"/>
    <property type="molecule type" value="Genomic_DNA"/>
</dbReference>
<dbReference type="AlphaFoldDB" id="A0A6J7F5I7"/>
<sequence length="96" mass="9961">MRNPAIGLVACNNILSEGNGSVAFNGNVIVIPDDGEVIESLRTRQRGSLTRNTFLKVAIGSDDPDVVIKGAAAKGRIGIEKAAFITPSHGHAYCGG</sequence>
<proteinExistence type="predicted"/>
<gene>
    <name evidence="1" type="ORF">UFOPK3495_00164</name>
</gene>
<evidence type="ECO:0000313" key="1">
    <source>
        <dbReference type="EMBL" id="CAB4888725.1"/>
    </source>
</evidence>
<name>A0A6J7F5I7_9ZZZZ</name>
<accession>A0A6J7F5I7</accession>
<organism evidence="1">
    <name type="scientific">freshwater metagenome</name>
    <dbReference type="NCBI Taxonomy" id="449393"/>
    <lineage>
        <taxon>unclassified sequences</taxon>
        <taxon>metagenomes</taxon>
        <taxon>ecological metagenomes</taxon>
    </lineage>
</organism>
<reference evidence="1" key="1">
    <citation type="submission" date="2020-05" db="EMBL/GenBank/DDBJ databases">
        <authorList>
            <person name="Chiriac C."/>
            <person name="Salcher M."/>
            <person name="Ghai R."/>
            <person name="Kavagutti S V."/>
        </authorList>
    </citation>
    <scope>NUCLEOTIDE SEQUENCE</scope>
</reference>
<protein>
    <submittedName>
        <fullName evidence="1">Unannotated protein</fullName>
    </submittedName>
</protein>